<reference evidence="1" key="1">
    <citation type="journal article" date="2014" name="Front. Microbiol.">
        <title>High frequency of phylogenetically diverse reductive dehalogenase-homologous genes in deep subseafloor sedimentary metagenomes.</title>
        <authorList>
            <person name="Kawai M."/>
            <person name="Futagami T."/>
            <person name="Toyoda A."/>
            <person name="Takaki Y."/>
            <person name="Nishi S."/>
            <person name="Hori S."/>
            <person name="Arai W."/>
            <person name="Tsubouchi T."/>
            <person name="Morono Y."/>
            <person name="Uchiyama I."/>
            <person name="Ito T."/>
            <person name="Fujiyama A."/>
            <person name="Inagaki F."/>
            <person name="Takami H."/>
        </authorList>
    </citation>
    <scope>NUCLEOTIDE SEQUENCE</scope>
    <source>
        <strain evidence="1">Expedition CK06-06</strain>
    </source>
</reference>
<evidence type="ECO:0000313" key="1">
    <source>
        <dbReference type="EMBL" id="GAH05614.1"/>
    </source>
</evidence>
<organism evidence="1">
    <name type="scientific">marine sediment metagenome</name>
    <dbReference type="NCBI Taxonomy" id="412755"/>
    <lineage>
        <taxon>unclassified sequences</taxon>
        <taxon>metagenomes</taxon>
        <taxon>ecological metagenomes</taxon>
    </lineage>
</organism>
<sequence length="33" mass="3624">MPASCPAMMLCLAMLRGYERIELYGVDLGANYA</sequence>
<dbReference type="AlphaFoldDB" id="X1DKS6"/>
<dbReference type="EMBL" id="BART01037102">
    <property type="protein sequence ID" value="GAH05614.1"/>
    <property type="molecule type" value="Genomic_DNA"/>
</dbReference>
<gene>
    <name evidence="1" type="ORF">S01H4_62247</name>
</gene>
<feature type="non-terminal residue" evidence="1">
    <location>
        <position position="33"/>
    </location>
</feature>
<protein>
    <submittedName>
        <fullName evidence="1">Uncharacterized protein</fullName>
    </submittedName>
</protein>
<accession>X1DKS6</accession>
<name>X1DKS6_9ZZZZ</name>
<proteinExistence type="predicted"/>
<comment type="caution">
    <text evidence="1">The sequence shown here is derived from an EMBL/GenBank/DDBJ whole genome shotgun (WGS) entry which is preliminary data.</text>
</comment>